<evidence type="ECO:0000313" key="1">
    <source>
        <dbReference type="EMBL" id="MEQ2252620.1"/>
    </source>
</evidence>
<protein>
    <submittedName>
        <fullName evidence="1">Uncharacterized protein</fullName>
    </submittedName>
</protein>
<name>A0ABV0V7H5_9TELE</name>
<organism evidence="1 2">
    <name type="scientific">Ilyodon furcidens</name>
    <name type="common">goldbreast splitfin</name>
    <dbReference type="NCBI Taxonomy" id="33524"/>
    <lineage>
        <taxon>Eukaryota</taxon>
        <taxon>Metazoa</taxon>
        <taxon>Chordata</taxon>
        <taxon>Craniata</taxon>
        <taxon>Vertebrata</taxon>
        <taxon>Euteleostomi</taxon>
        <taxon>Actinopterygii</taxon>
        <taxon>Neopterygii</taxon>
        <taxon>Teleostei</taxon>
        <taxon>Neoteleostei</taxon>
        <taxon>Acanthomorphata</taxon>
        <taxon>Ovalentaria</taxon>
        <taxon>Atherinomorphae</taxon>
        <taxon>Cyprinodontiformes</taxon>
        <taxon>Goodeidae</taxon>
        <taxon>Ilyodon</taxon>
    </lineage>
</organism>
<proteinExistence type="predicted"/>
<evidence type="ECO:0000313" key="2">
    <source>
        <dbReference type="Proteomes" id="UP001482620"/>
    </source>
</evidence>
<comment type="caution">
    <text evidence="1">The sequence shown here is derived from an EMBL/GenBank/DDBJ whole genome shotgun (WGS) entry which is preliminary data.</text>
</comment>
<reference evidence="1 2" key="1">
    <citation type="submission" date="2021-06" db="EMBL/GenBank/DDBJ databases">
        <authorList>
            <person name="Palmer J.M."/>
        </authorList>
    </citation>
    <scope>NUCLEOTIDE SEQUENCE [LARGE SCALE GENOMIC DNA]</scope>
    <source>
        <strain evidence="2">if_2019</strain>
        <tissue evidence="1">Muscle</tissue>
    </source>
</reference>
<sequence>MTTFMSSEYSLFALPMTDFNYSPDIWMSTLALKTDYHFSPNLPDQAVSLSSQLLTPSDVTTAAAYLPASLHYRCSMTR</sequence>
<dbReference type="Proteomes" id="UP001482620">
    <property type="component" value="Unassembled WGS sequence"/>
</dbReference>
<gene>
    <name evidence="1" type="ORF">ILYODFUR_023638</name>
</gene>
<keyword evidence="2" id="KW-1185">Reference proteome</keyword>
<accession>A0ABV0V7H5</accession>
<dbReference type="EMBL" id="JAHRIQ010095408">
    <property type="protein sequence ID" value="MEQ2252620.1"/>
    <property type="molecule type" value="Genomic_DNA"/>
</dbReference>